<dbReference type="PROSITE" id="PS50111">
    <property type="entry name" value="CHEMOTAXIS_TRANSDUC_2"/>
    <property type="match status" value="1"/>
</dbReference>
<dbReference type="Proteomes" id="UP000245474">
    <property type="component" value="Unassembled WGS sequence"/>
</dbReference>
<dbReference type="GO" id="GO:0016020">
    <property type="term" value="C:membrane"/>
    <property type="evidence" value="ECO:0007669"/>
    <property type="project" value="UniProtKB-SubCell"/>
</dbReference>
<feature type="transmembrane region" description="Helical" evidence="7">
    <location>
        <begin position="40"/>
        <end position="60"/>
    </location>
</feature>
<organism evidence="9 10">
    <name type="scientific">Sediminicurvatus halobius</name>
    <dbReference type="NCBI Taxonomy" id="2182432"/>
    <lineage>
        <taxon>Bacteria</taxon>
        <taxon>Pseudomonadati</taxon>
        <taxon>Pseudomonadota</taxon>
        <taxon>Gammaproteobacteria</taxon>
        <taxon>Chromatiales</taxon>
        <taxon>Ectothiorhodospiraceae</taxon>
        <taxon>Sediminicurvatus</taxon>
    </lineage>
</organism>
<keyword evidence="10" id="KW-1185">Reference proteome</keyword>
<comment type="subcellular location">
    <subcellularLocation>
        <location evidence="1">Membrane</location>
        <topology evidence="1">Multi-pass membrane protein</topology>
    </subcellularLocation>
</comment>
<keyword evidence="2 7" id="KW-0812">Transmembrane</keyword>
<evidence type="ECO:0000256" key="7">
    <source>
        <dbReference type="SAM" id="Phobius"/>
    </source>
</evidence>
<accession>A0A2U2N7N6</accession>
<dbReference type="GO" id="GO:0007165">
    <property type="term" value="P:signal transduction"/>
    <property type="evidence" value="ECO:0007669"/>
    <property type="project" value="UniProtKB-KW"/>
</dbReference>
<dbReference type="EMBL" id="QFFI01000003">
    <property type="protein sequence ID" value="PWG65140.1"/>
    <property type="molecule type" value="Genomic_DNA"/>
</dbReference>
<dbReference type="Gene3D" id="1.10.287.950">
    <property type="entry name" value="Methyl-accepting chemotaxis protein"/>
    <property type="match status" value="1"/>
</dbReference>
<dbReference type="AlphaFoldDB" id="A0A2U2N7N6"/>
<evidence type="ECO:0000259" key="8">
    <source>
        <dbReference type="PROSITE" id="PS50111"/>
    </source>
</evidence>
<protein>
    <submittedName>
        <fullName evidence="9">Methyl-accepting chemotaxis protein</fullName>
    </submittedName>
</protein>
<name>A0A2U2N7N6_9GAMM</name>
<feature type="transmembrane region" description="Helical" evidence="7">
    <location>
        <begin position="143"/>
        <end position="163"/>
    </location>
</feature>
<evidence type="ECO:0000256" key="4">
    <source>
        <dbReference type="ARBA" id="ARBA00023136"/>
    </source>
</evidence>
<keyword evidence="4 7" id="KW-0472">Membrane</keyword>
<feature type="transmembrane region" description="Helical" evidence="7">
    <location>
        <begin position="111"/>
        <end position="131"/>
    </location>
</feature>
<evidence type="ECO:0000256" key="1">
    <source>
        <dbReference type="ARBA" id="ARBA00004141"/>
    </source>
</evidence>
<reference evidence="9 10" key="1">
    <citation type="submission" date="2018-05" db="EMBL/GenBank/DDBJ databases">
        <title>Spiribacter halobius sp. nov., a moderately halophilic bacterium isolated from marine solar saltern.</title>
        <authorList>
            <person name="Zheng W.-S."/>
            <person name="Lu D.-C."/>
            <person name="Du Z.-J."/>
        </authorList>
    </citation>
    <scope>NUCLEOTIDE SEQUENCE [LARGE SCALE GENOMIC DNA]</scope>
    <source>
        <strain evidence="9 10">E85</strain>
    </source>
</reference>
<dbReference type="SMART" id="SM00283">
    <property type="entry name" value="MA"/>
    <property type="match status" value="1"/>
</dbReference>
<evidence type="ECO:0000256" key="3">
    <source>
        <dbReference type="ARBA" id="ARBA00022989"/>
    </source>
</evidence>
<evidence type="ECO:0000256" key="5">
    <source>
        <dbReference type="ARBA" id="ARBA00023224"/>
    </source>
</evidence>
<dbReference type="SUPFAM" id="SSF58104">
    <property type="entry name" value="Methyl-accepting chemotaxis protein (MCP) signaling domain"/>
    <property type="match status" value="1"/>
</dbReference>
<keyword evidence="5 6" id="KW-0807">Transducer</keyword>
<sequence>MQAVNASLSLTRRRADRLFLVITWLLLLAALGLAPWRGTWAAALLVGLPAALAITAAVALAPGSRPTRLLVGAAMMVFTALHIHQAGGLMVVHFGVFVLLAPLLFYRDWAVVLAGAATVAVHHILFNWLQASGVGVHVFPEPSWGMVLVHAGYVVIEAGLLMYMARRLELEARASESVADLGRILFQGGDTIDLTRRVPAGAGEVATGFNAYMESVDQAIGGAVSATRALTGTADSLNRRARDLDARATAQSKGTERLDEGIAGVAAAAAHVARTATEAEATVADTLQRHGEADAATRAAIDASRELARAVDSAAAHMRELGSDGDAIGVALKVIREVAEQTNLLALNAAIEAARAGEQGRGFAVVAEEVRGLAERSAQSASEINDVVRGLQGRIGKLSEAVGGSEQLARTMTERGQEAGEALQAIGEAMAGMQSAVGAIRSATGDQDRLVEDIGRQTGQIRSLTSETAGEVAAVTREAGELESLAEHLSGRVERFVTSGSEG</sequence>
<feature type="domain" description="Methyl-accepting transducer" evidence="8">
    <location>
        <begin position="226"/>
        <end position="462"/>
    </location>
</feature>
<dbReference type="GO" id="GO:0006935">
    <property type="term" value="P:chemotaxis"/>
    <property type="evidence" value="ECO:0007669"/>
    <property type="project" value="UniProtKB-ARBA"/>
</dbReference>
<dbReference type="Pfam" id="PF00015">
    <property type="entry name" value="MCPsignal"/>
    <property type="match status" value="1"/>
</dbReference>
<gene>
    <name evidence="9" type="ORF">DEM34_02340</name>
</gene>
<feature type="transmembrane region" description="Helical" evidence="7">
    <location>
        <begin position="18"/>
        <end position="34"/>
    </location>
</feature>
<proteinExistence type="predicted"/>
<evidence type="ECO:0000256" key="6">
    <source>
        <dbReference type="PROSITE-ProRule" id="PRU00284"/>
    </source>
</evidence>
<comment type="caution">
    <text evidence="9">The sequence shown here is derived from an EMBL/GenBank/DDBJ whole genome shotgun (WGS) entry which is preliminary data.</text>
</comment>
<feature type="transmembrane region" description="Helical" evidence="7">
    <location>
        <begin position="89"/>
        <end position="106"/>
    </location>
</feature>
<keyword evidence="3 7" id="KW-1133">Transmembrane helix</keyword>
<dbReference type="PANTHER" id="PTHR32089">
    <property type="entry name" value="METHYL-ACCEPTING CHEMOTAXIS PROTEIN MCPB"/>
    <property type="match status" value="1"/>
</dbReference>
<dbReference type="InterPro" id="IPR004089">
    <property type="entry name" value="MCPsignal_dom"/>
</dbReference>
<dbReference type="OrthoDB" id="9781845at2"/>
<evidence type="ECO:0000313" key="10">
    <source>
        <dbReference type="Proteomes" id="UP000245474"/>
    </source>
</evidence>
<dbReference type="RefSeq" id="WP_109675873.1">
    <property type="nucleotide sequence ID" value="NZ_CP086615.1"/>
</dbReference>
<evidence type="ECO:0000313" key="9">
    <source>
        <dbReference type="EMBL" id="PWG65140.1"/>
    </source>
</evidence>
<evidence type="ECO:0000256" key="2">
    <source>
        <dbReference type="ARBA" id="ARBA00022692"/>
    </source>
</evidence>
<dbReference type="PANTHER" id="PTHR32089:SF119">
    <property type="entry name" value="METHYL-ACCEPTING CHEMOTAXIS PROTEIN CTPL"/>
    <property type="match status" value="1"/>
</dbReference>